<dbReference type="InterPro" id="IPR029044">
    <property type="entry name" value="Nucleotide-diphossugar_trans"/>
</dbReference>
<reference evidence="2" key="1">
    <citation type="submission" date="2023-06" db="EMBL/GenBank/DDBJ databases">
        <title>Comparative genomics of Bacillaceae isolates and their secondary metabolite potential.</title>
        <authorList>
            <person name="Song L."/>
            <person name="Nielsen L.J."/>
            <person name="Mohite O."/>
            <person name="Xu X."/>
            <person name="Weber T."/>
            <person name="Kovacs A.T."/>
        </authorList>
    </citation>
    <scope>NUCLEOTIDE SEQUENCE</scope>
    <source>
        <strain evidence="2">G1S1</strain>
    </source>
</reference>
<name>A0AAJ1QN78_9BACI</name>
<feature type="domain" description="Glycosyltransferase 2-like" evidence="1">
    <location>
        <begin position="4"/>
        <end position="132"/>
    </location>
</feature>
<protein>
    <submittedName>
        <fullName evidence="2">Glycosyltransferase</fullName>
        <ecNumber evidence="2">2.4.-.-</ecNumber>
    </submittedName>
</protein>
<dbReference type="InterPro" id="IPR001173">
    <property type="entry name" value="Glyco_trans_2-like"/>
</dbReference>
<sequence length="273" mass="31473">MKFSIIIRCYNKLSIVKKCVEAAVNSTDSNTEIILVNNHPPYNDVTEYLNYLQHPRIKVLDPMSNIGNAKGFNFGAIHAKGEFLVNLDDDIIVPNNDWINAMSKPFDDFPDLAYVSLAWNAVNYSIKDQVTQGPEYKQNVVYNPDYTIYFVSIFTMFGCVMIKKNIWKKYFANVVQGDLYGIDGYYQQQANALGMKAGYLLSHEAEHLVRTKEADFLYGAYKVLYAFKLLKQDYPSWRSGKSKLTKNERQVLKQFGYKPFEVDKMERLLSIPL</sequence>
<dbReference type="SUPFAM" id="SSF53448">
    <property type="entry name" value="Nucleotide-diphospho-sugar transferases"/>
    <property type="match status" value="1"/>
</dbReference>
<accession>A0AAJ1QN78</accession>
<dbReference type="InterPro" id="IPR050834">
    <property type="entry name" value="Glycosyltransf_2"/>
</dbReference>
<dbReference type="EMBL" id="JAUCFI010000003">
    <property type="protein sequence ID" value="MDM5284686.1"/>
    <property type="molecule type" value="Genomic_DNA"/>
</dbReference>
<dbReference type="Gene3D" id="3.90.550.10">
    <property type="entry name" value="Spore Coat Polysaccharide Biosynthesis Protein SpsA, Chain A"/>
    <property type="match status" value="1"/>
</dbReference>
<comment type="caution">
    <text evidence="2">The sequence shown here is derived from an EMBL/GenBank/DDBJ whole genome shotgun (WGS) entry which is preliminary data.</text>
</comment>
<evidence type="ECO:0000313" key="2">
    <source>
        <dbReference type="EMBL" id="MDM5284686.1"/>
    </source>
</evidence>
<dbReference type="AlphaFoldDB" id="A0AAJ1QN78"/>
<evidence type="ECO:0000259" key="1">
    <source>
        <dbReference type="Pfam" id="PF00535"/>
    </source>
</evidence>
<dbReference type="GO" id="GO:0016757">
    <property type="term" value="F:glycosyltransferase activity"/>
    <property type="evidence" value="ECO:0007669"/>
    <property type="project" value="UniProtKB-KW"/>
</dbReference>
<dbReference type="Proteomes" id="UP001238973">
    <property type="component" value="Unassembled WGS sequence"/>
</dbReference>
<gene>
    <name evidence="2" type="ORF">QUF85_15430</name>
</gene>
<dbReference type="CDD" id="cd00761">
    <property type="entry name" value="Glyco_tranf_GTA_type"/>
    <property type="match status" value="1"/>
</dbReference>
<proteinExistence type="predicted"/>
<evidence type="ECO:0000313" key="3">
    <source>
        <dbReference type="Proteomes" id="UP001238973"/>
    </source>
</evidence>
<dbReference type="Pfam" id="PF00535">
    <property type="entry name" value="Glycos_transf_2"/>
    <property type="match status" value="1"/>
</dbReference>
<dbReference type="PANTHER" id="PTHR43685:SF2">
    <property type="entry name" value="GLYCOSYLTRANSFERASE 2-LIKE DOMAIN-CONTAINING PROTEIN"/>
    <property type="match status" value="1"/>
</dbReference>
<dbReference type="PANTHER" id="PTHR43685">
    <property type="entry name" value="GLYCOSYLTRANSFERASE"/>
    <property type="match status" value="1"/>
</dbReference>
<keyword evidence="2" id="KW-0328">Glycosyltransferase</keyword>
<organism evidence="2 3">
    <name type="scientific">Peribacillus frigoritolerans</name>
    <dbReference type="NCBI Taxonomy" id="450367"/>
    <lineage>
        <taxon>Bacteria</taxon>
        <taxon>Bacillati</taxon>
        <taxon>Bacillota</taxon>
        <taxon>Bacilli</taxon>
        <taxon>Bacillales</taxon>
        <taxon>Bacillaceae</taxon>
        <taxon>Peribacillus</taxon>
    </lineage>
</organism>
<dbReference type="EC" id="2.4.-.-" evidence="2"/>
<keyword evidence="2" id="KW-0808">Transferase</keyword>
<dbReference type="RefSeq" id="WP_289350142.1">
    <property type="nucleotide sequence ID" value="NZ_JAUCFI010000003.1"/>
</dbReference>